<dbReference type="OrthoDB" id="3772356at2"/>
<dbReference type="RefSeq" id="WP_124235470.1">
    <property type="nucleotide sequence ID" value="NZ_JBHUFI010000006.1"/>
</dbReference>
<dbReference type="PROSITE" id="PS51257">
    <property type="entry name" value="PROKAR_LIPOPROTEIN"/>
    <property type="match status" value="1"/>
</dbReference>
<evidence type="ECO:0000313" key="3">
    <source>
        <dbReference type="EMBL" id="RQN09615.1"/>
    </source>
</evidence>
<evidence type="ECO:0000313" key="4">
    <source>
        <dbReference type="Proteomes" id="UP000275225"/>
    </source>
</evidence>
<gene>
    <name evidence="3" type="ORF">EHW97_01855</name>
</gene>
<sequence>MRPRTAILALAALSALLSGCGASAVERGPVAAALSAAPGDAHEASFTDWSNVAEGDLAAAVREGLREDALTRSSIAPQALVWEQAFGFSPQALDWELTARSEAGAVLAVGWSDELTVAQVEDGLEQAGYERDGDRWELAAESALPAALSGAMAVVELDAGRRTLVAADSVRTFTDDSLLDRRGVAEVARALGGTPRSALFQDGPATCASGGVSGRGTQIEEQGAEAARRAGGGWSSRCGPCGRSTARASVSRRPSPARRRRPIRRGCAHDSRPAPSSDVPVESRTW</sequence>
<proteinExistence type="predicted"/>
<comment type="caution">
    <text evidence="3">The sequence shown here is derived from an EMBL/GenBank/DDBJ whole genome shotgun (WGS) entry which is preliminary data.</text>
</comment>
<dbReference type="AlphaFoldDB" id="A0A3N6X667"/>
<evidence type="ECO:0000256" key="2">
    <source>
        <dbReference type="SAM" id="SignalP"/>
    </source>
</evidence>
<evidence type="ECO:0000256" key="1">
    <source>
        <dbReference type="SAM" id="MobiDB-lite"/>
    </source>
</evidence>
<dbReference type="Proteomes" id="UP000275225">
    <property type="component" value="Unassembled WGS sequence"/>
</dbReference>
<feature type="compositionally biased region" description="Low complexity" evidence="1">
    <location>
        <begin position="243"/>
        <end position="254"/>
    </location>
</feature>
<feature type="signal peptide" evidence="2">
    <location>
        <begin position="1"/>
        <end position="24"/>
    </location>
</feature>
<dbReference type="EMBL" id="RQJX01000002">
    <property type="protein sequence ID" value="RQN09615.1"/>
    <property type="molecule type" value="Genomic_DNA"/>
</dbReference>
<accession>A0A3N6X667</accession>
<feature type="chain" id="PRO_5018161420" evidence="2">
    <location>
        <begin position="25"/>
        <end position="286"/>
    </location>
</feature>
<keyword evidence="4" id="KW-1185">Reference proteome</keyword>
<name>A0A3N6X667_9ACTN</name>
<organism evidence="3 4">
    <name type="scientific">Aeromicrobium camelliae</name>
    <dbReference type="NCBI Taxonomy" id="1538144"/>
    <lineage>
        <taxon>Bacteria</taxon>
        <taxon>Bacillati</taxon>
        <taxon>Actinomycetota</taxon>
        <taxon>Actinomycetes</taxon>
        <taxon>Propionibacteriales</taxon>
        <taxon>Nocardioidaceae</taxon>
        <taxon>Aeromicrobium</taxon>
    </lineage>
</organism>
<feature type="compositionally biased region" description="Basic residues" evidence="1">
    <location>
        <begin position="255"/>
        <end position="266"/>
    </location>
</feature>
<keyword evidence="2" id="KW-0732">Signal</keyword>
<feature type="region of interest" description="Disordered" evidence="1">
    <location>
        <begin position="228"/>
        <end position="286"/>
    </location>
</feature>
<protein>
    <submittedName>
        <fullName evidence="3">Uncharacterized protein</fullName>
    </submittedName>
</protein>
<reference evidence="3 4" key="1">
    <citation type="submission" date="2018-11" db="EMBL/GenBank/DDBJ databases">
        <authorList>
            <person name="Li F."/>
        </authorList>
    </citation>
    <scope>NUCLEOTIDE SEQUENCE [LARGE SCALE GENOMIC DNA]</scope>
    <source>
        <strain evidence="3 4">YS17T</strain>
    </source>
</reference>